<accession>A0A9J6CPI7</accession>
<keyword evidence="3" id="KW-1185">Reference proteome</keyword>
<comment type="caution">
    <text evidence="2">The sequence shown here is derived from an EMBL/GenBank/DDBJ whole genome shotgun (WGS) entry which is preliminary data.</text>
</comment>
<reference evidence="2" key="1">
    <citation type="submission" date="2021-03" db="EMBL/GenBank/DDBJ databases">
        <title>Chromosome level genome of the anhydrobiotic midge Polypedilum vanderplanki.</title>
        <authorList>
            <person name="Yoshida Y."/>
            <person name="Kikawada T."/>
            <person name="Gusev O."/>
        </authorList>
    </citation>
    <scope>NUCLEOTIDE SEQUENCE</scope>
    <source>
        <strain evidence="2">NIAS01</strain>
        <tissue evidence="2">Whole body or cell culture</tissue>
    </source>
</reference>
<evidence type="ECO:0000313" key="3">
    <source>
        <dbReference type="Proteomes" id="UP001107558"/>
    </source>
</evidence>
<evidence type="ECO:0000313" key="2">
    <source>
        <dbReference type="EMBL" id="KAG5683783.1"/>
    </source>
</evidence>
<keyword evidence="1" id="KW-0732">Signal</keyword>
<dbReference type="EMBL" id="JADBJN010000001">
    <property type="protein sequence ID" value="KAG5683783.1"/>
    <property type="molecule type" value="Genomic_DNA"/>
</dbReference>
<gene>
    <name evidence="2" type="ORF">PVAND_013047</name>
</gene>
<evidence type="ECO:0000256" key="1">
    <source>
        <dbReference type="SAM" id="SignalP"/>
    </source>
</evidence>
<dbReference type="Proteomes" id="UP001107558">
    <property type="component" value="Chromosome 1"/>
</dbReference>
<feature type="signal peptide" evidence="1">
    <location>
        <begin position="1"/>
        <end position="23"/>
    </location>
</feature>
<proteinExistence type="predicted"/>
<feature type="chain" id="PRO_5039914885" evidence="1">
    <location>
        <begin position="24"/>
        <end position="116"/>
    </location>
</feature>
<sequence>MKNLTFLISFAVLLKFSCPPAIGVKNKIFIMKFDEKAELLMSVQTRNQYQNMQIPYYSQIPGVLQPFIPINTGAFPFNLFMPTTTAAPFPYPFNLLTPPLTTTTLGFPWNLIEKKK</sequence>
<name>A0A9J6CPI7_POLVA</name>
<organism evidence="2 3">
    <name type="scientific">Polypedilum vanderplanki</name>
    <name type="common">Sleeping chironomid midge</name>
    <dbReference type="NCBI Taxonomy" id="319348"/>
    <lineage>
        <taxon>Eukaryota</taxon>
        <taxon>Metazoa</taxon>
        <taxon>Ecdysozoa</taxon>
        <taxon>Arthropoda</taxon>
        <taxon>Hexapoda</taxon>
        <taxon>Insecta</taxon>
        <taxon>Pterygota</taxon>
        <taxon>Neoptera</taxon>
        <taxon>Endopterygota</taxon>
        <taxon>Diptera</taxon>
        <taxon>Nematocera</taxon>
        <taxon>Chironomoidea</taxon>
        <taxon>Chironomidae</taxon>
        <taxon>Chironominae</taxon>
        <taxon>Polypedilum</taxon>
        <taxon>Polypedilum</taxon>
    </lineage>
</organism>
<dbReference type="AlphaFoldDB" id="A0A9J6CPI7"/>
<protein>
    <submittedName>
        <fullName evidence="2">Uncharacterized protein</fullName>
    </submittedName>
</protein>